<accession>A0A8K0EXN3</accession>
<evidence type="ECO:0000256" key="3">
    <source>
        <dbReference type="ARBA" id="ARBA00022525"/>
    </source>
</evidence>
<dbReference type="EMBL" id="OV696692">
    <property type="protein sequence ID" value="CAH1269900.1"/>
    <property type="molecule type" value="Genomic_DNA"/>
</dbReference>
<keyword evidence="3" id="KW-0964">Secreted</keyword>
<evidence type="ECO:0000313" key="5">
    <source>
        <dbReference type="EMBL" id="CAH1269900.1"/>
    </source>
</evidence>
<keyword evidence="6" id="KW-1185">Reference proteome</keyword>
<gene>
    <name evidence="5" type="primary">Hypp4254</name>
    <name evidence="5" type="ORF">BLAG_LOCUS22393</name>
</gene>
<organism evidence="5 6">
    <name type="scientific">Branchiostoma lanceolatum</name>
    <name type="common">Common lancelet</name>
    <name type="synonym">Amphioxus lanceolatum</name>
    <dbReference type="NCBI Taxonomy" id="7740"/>
    <lineage>
        <taxon>Eukaryota</taxon>
        <taxon>Metazoa</taxon>
        <taxon>Chordata</taxon>
        <taxon>Cephalochordata</taxon>
        <taxon>Leptocardii</taxon>
        <taxon>Amphioxiformes</taxon>
        <taxon>Branchiostomatidae</taxon>
        <taxon>Branchiostoma</taxon>
    </lineage>
</organism>
<evidence type="ECO:0000256" key="4">
    <source>
        <dbReference type="ARBA" id="ARBA00022729"/>
    </source>
</evidence>
<proteinExistence type="inferred from homology"/>
<dbReference type="OrthoDB" id="10070312at2759"/>
<dbReference type="SUPFAM" id="SSF57501">
    <property type="entry name" value="Cystine-knot cytokines"/>
    <property type="match status" value="1"/>
</dbReference>
<sequence>MAENLREKLLQLNNFDSSGEEASSDGLLTRLADDQLQYPVYGLGDAAVHSRQARSVTDSDVLPQHYRRHISQPPIPFDDGNNVQGRSVCPWRYEDDFKADRFPHTLRVAVKTHTGSRCIDPATGAPRRDLRCLPVEYKLNVLRKDSDDVWQISSAPEFVTVGYTCARSRTA</sequence>
<dbReference type="Pfam" id="PF06083">
    <property type="entry name" value="IL17"/>
    <property type="match status" value="1"/>
</dbReference>
<dbReference type="GO" id="GO:0005125">
    <property type="term" value="F:cytokine activity"/>
    <property type="evidence" value="ECO:0007669"/>
    <property type="project" value="InterPro"/>
</dbReference>
<evidence type="ECO:0000256" key="1">
    <source>
        <dbReference type="ARBA" id="ARBA00004613"/>
    </source>
</evidence>
<evidence type="ECO:0000313" key="6">
    <source>
        <dbReference type="Proteomes" id="UP000838412"/>
    </source>
</evidence>
<dbReference type="AlphaFoldDB" id="A0A8K0EXN3"/>
<keyword evidence="4" id="KW-0732">Signal</keyword>
<comment type="similarity">
    <text evidence="2">Belongs to the IL-17 family.</text>
</comment>
<name>A0A8K0EXN3_BRALA</name>
<dbReference type="Proteomes" id="UP000838412">
    <property type="component" value="Chromosome 7"/>
</dbReference>
<dbReference type="Gene3D" id="2.10.90.10">
    <property type="entry name" value="Cystine-knot cytokines"/>
    <property type="match status" value="1"/>
</dbReference>
<comment type="subcellular location">
    <subcellularLocation>
        <location evidence="1">Secreted</location>
    </subcellularLocation>
</comment>
<dbReference type="InterPro" id="IPR010345">
    <property type="entry name" value="IL-17_fam"/>
</dbReference>
<protein>
    <submittedName>
        <fullName evidence="5">Hypp4254 protein</fullName>
    </submittedName>
</protein>
<dbReference type="GO" id="GO:0005576">
    <property type="term" value="C:extracellular region"/>
    <property type="evidence" value="ECO:0007669"/>
    <property type="project" value="UniProtKB-SubCell"/>
</dbReference>
<evidence type="ECO:0000256" key="2">
    <source>
        <dbReference type="ARBA" id="ARBA00007236"/>
    </source>
</evidence>
<reference evidence="5" key="1">
    <citation type="submission" date="2022-01" db="EMBL/GenBank/DDBJ databases">
        <authorList>
            <person name="Braso-Vives M."/>
        </authorList>
    </citation>
    <scope>NUCLEOTIDE SEQUENCE</scope>
</reference>
<dbReference type="InterPro" id="IPR029034">
    <property type="entry name" value="Cystine-knot_cytokine"/>
</dbReference>